<accession>U7QQ90</accession>
<evidence type="ECO:0000313" key="2">
    <source>
        <dbReference type="Proteomes" id="UP000017127"/>
    </source>
</evidence>
<comment type="caution">
    <text evidence="1">The sequence shown here is derived from an EMBL/GenBank/DDBJ whole genome shotgun (WGS) entry which is preliminary data.</text>
</comment>
<proteinExistence type="predicted"/>
<dbReference type="EMBL" id="AUZM01000003">
    <property type="protein sequence ID" value="ERT09417.1"/>
    <property type="molecule type" value="Genomic_DNA"/>
</dbReference>
<name>U7QQ90_9CYAN</name>
<reference evidence="1 2" key="1">
    <citation type="journal article" date="2013" name="Front. Microbiol.">
        <title>Comparative genomic analyses of the cyanobacterium, Lyngbya aestuarii BL J, a powerful hydrogen producer.</title>
        <authorList>
            <person name="Kothari A."/>
            <person name="Vaughn M."/>
            <person name="Garcia-Pichel F."/>
        </authorList>
    </citation>
    <scope>NUCLEOTIDE SEQUENCE [LARGE SCALE GENOMIC DNA]</scope>
    <source>
        <strain evidence="1 2">BL J</strain>
    </source>
</reference>
<evidence type="ECO:0000313" key="1">
    <source>
        <dbReference type="EMBL" id="ERT09417.1"/>
    </source>
</evidence>
<dbReference type="AlphaFoldDB" id="U7QQ90"/>
<protein>
    <submittedName>
        <fullName evidence="1">Uncharacterized protein</fullName>
    </submittedName>
</protein>
<sequence length="52" mass="5863">MSRNPPTPPILSILTKNTIAPLPVLLIDARRSRLLKALTVLELRKTQFIDLN</sequence>
<keyword evidence="2" id="KW-1185">Reference proteome</keyword>
<organism evidence="1 2">
    <name type="scientific">Lyngbya aestuarii BL J</name>
    <dbReference type="NCBI Taxonomy" id="1348334"/>
    <lineage>
        <taxon>Bacteria</taxon>
        <taxon>Bacillati</taxon>
        <taxon>Cyanobacteriota</taxon>
        <taxon>Cyanophyceae</taxon>
        <taxon>Oscillatoriophycideae</taxon>
        <taxon>Oscillatoriales</taxon>
        <taxon>Microcoleaceae</taxon>
        <taxon>Lyngbya</taxon>
    </lineage>
</organism>
<dbReference type="Proteomes" id="UP000017127">
    <property type="component" value="Unassembled WGS sequence"/>
</dbReference>
<gene>
    <name evidence="1" type="ORF">M595_0518</name>
</gene>